<proteinExistence type="predicted"/>
<keyword evidence="1" id="KW-0812">Transmembrane</keyword>
<dbReference type="EMBL" id="DSIY01000240">
    <property type="protein sequence ID" value="HEG91792.1"/>
    <property type="molecule type" value="Genomic_DNA"/>
</dbReference>
<sequence length="126" mass="12947">MMRTIRLFLLFTGATFLLAASIHDGLLVAGYGHREAAIAETVIAAVLLAGLALSLALPAWTRPIGLFALAFALLGTLVGVFTIAIGIGPRTVPDIVYHVAILIALAWGLVVAARGSTSGNEAARAA</sequence>
<accession>A0A831T9E2</accession>
<gene>
    <name evidence="2" type="ORF">ENP34_10195</name>
</gene>
<feature type="transmembrane region" description="Helical" evidence="1">
    <location>
        <begin position="64"/>
        <end position="89"/>
    </location>
</feature>
<protein>
    <submittedName>
        <fullName evidence="2">Uncharacterized protein</fullName>
    </submittedName>
</protein>
<feature type="transmembrane region" description="Helical" evidence="1">
    <location>
        <begin position="95"/>
        <end position="113"/>
    </location>
</feature>
<comment type="caution">
    <text evidence="2">The sequence shown here is derived from an EMBL/GenBank/DDBJ whole genome shotgun (WGS) entry which is preliminary data.</text>
</comment>
<name>A0A831T9E2_9BACT</name>
<reference evidence="2" key="1">
    <citation type="journal article" date="2020" name="mSystems">
        <title>Genome- and Community-Level Interaction Insights into Carbon Utilization and Element Cycling Functions of Hydrothermarchaeota in Hydrothermal Sediment.</title>
        <authorList>
            <person name="Zhou Z."/>
            <person name="Liu Y."/>
            <person name="Xu W."/>
            <person name="Pan J."/>
            <person name="Luo Z.H."/>
            <person name="Li M."/>
        </authorList>
    </citation>
    <scope>NUCLEOTIDE SEQUENCE [LARGE SCALE GENOMIC DNA]</scope>
    <source>
        <strain evidence="2">SpSt-210</strain>
    </source>
</reference>
<organism evidence="2">
    <name type="scientific">Thermorudis peleae</name>
    <dbReference type="NCBI Taxonomy" id="1382356"/>
    <lineage>
        <taxon>Bacteria</taxon>
        <taxon>Pseudomonadati</taxon>
        <taxon>Thermomicrobiota</taxon>
        <taxon>Thermomicrobia</taxon>
        <taxon>Thermomicrobia incertae sedis</taxon>
        <taxon>Thermorudis</taxon>
    </lineage>
</organism>
<keyword evidence="1" id="KW-0472">Membrane</keyword>
<feature type="transmembrane region" description="Helical" evidence="1">
    <location>
        <begin position="37"/>
        <end position="57"/>
    </location>
</feature>
<evidence type="ECO:0000313" key="2">
    <source>
        <dbReference type="EMBL" id="HEG91792.1"/>
    </source>
</evidence>
<keyword evidence="1" id="KW-1133">Transmembrane helix</keyword>
<evidence type="ECO:0000256" key="1">
    <source>
        <dbReference type="SAM" id="Phobius"/>
    </source>
</evidence>
<dbReference type="AlphaFoldDB" id="A0A831T9E2"/>